<reference evidence="19" key="2">
    <citation type="submission" date="2025-08" db="UniProtKB">
        <authorList>
            <consortium name="Ensembl"/>
        </authorList>
    </citation>
    <scope>IDENTIFICATION</scope>
</reference>
<comment type="function">
    <text evidence="15">Mature BRI2 (mBRI2) functions as a modulator of the amyloid-beta A4 precursor protein (APP) processing leading to a strong reduction in the secretion of secretase-processed amyloid-beta protein 40 and amyloid-beta protein 42.</text>
</comment>
<keyword evidence="10" id="KW-0333">Golgi apparatus</keyword>
<dbReference type="GO" id="GO:0042985">
    <property type="term" value="P:negative regulation of amyloid precursor protein biosynthetic process"/>
    <property type="evidence" value="ECO:0007669"/>
    <property type="project" value="TreeGrafter"/>
</dbReference>
<dbReference type="GO" id="GO:0010008">
    <property type="term" value="C:endosome membrane"/>
    <property type="evidence" value="ECO:0007669"/>
    <property type="project" value="UniProtKB-SubCell"/>
</dbReference>
<keyword evidence="8 17" id="KW-0735">Signal-anchor</keyword>
<evidence type="ECO:0000256" key="11">
    <source>
        <dbReference type="ARBA" id="ARBA00023136"/>
    </source>
</evidence>
<evidence type="ECO:0000256" key="9">
    <source>
        <dbReference type="ARBA" id="ARBA00022989"/>
    </source>
</evidence>
<evidence type="ECO:0000256" key="3">
    <source>
        <dbReference type="ARBA" id="ARBA00004639"/>
    </source>
</evidence>
<dbReference type="AlphaFoldDB" id="A0A8B9YBQ9"/>
<comment type="subcellular location">
    <subcellularLocation>
        <location evidence="2">Cell membrane</location>
        <topology evidence="2">Single-pass type II membrane protein</topology>
    </subcellularLocation>
    <subcellularLocation>
        <location evidence="3">Endosome membrane</location>
        <topology evidence="3">Single-pass type II membrane protein</topology>
    </subcellularLocation>
    <subcellularLocation>
        <location evidence="1">Golgi apparatus membrane</location>
        <topology evidence="1">Single-pass type II membrane protein</topology>
    </subcellularLocation>
    <subcellularLocation>
        <location evidence="17">Membrane</location>
        <topology evidence="17">Single-pass type II membrane protein</topology>
    </subcellularLocation>
</comment>
<keyword evidence="5 17" id="KW-1003">Cell membrane</keyword>
<name>A0A8B9YBQ9_BOSMU</name>
<keyword evidence="11 17" id="KW-0472">Membrane</keyword>
<evidence type="ECO:0000313" key="20">
    <source>
        <dbReference type="Proteomes" id="UP000694520"/>
    </source>
</evidence>
<evidence type="ECO:0000256" key="6">
    <source>
        <dbReference type="ARBA" id="ARBA00022692"/>
    </source>
</evidence>
<evidence type="ECO:0000256" key="4">
    <source>
        <dbReference type="ARBA" id="ARBA00006794"/>
    </source>
</evidence>
<keyword evidence="9 17" id="KW-1133">Transmembrane helix</keyword>
<evidence type="ECO:0000256" key="7">
    <source>
        <dbReference type="ARBA" id="ARBA00022753"/>
    </source>
</evidence>
<evidence type="ECO:0000256" key="12">
    <source>
        <dbReference type="ARBA" id="ARBA00023157"/>
    </source>
</evidence>
<evidence type="ECO:0000256" key="5">
    <source>
        <dbReference type="ARBA" id="ARBA00022475"/>
    </source>
</evidence>
<evidence type="ECO:0000256" key="13">
    <source>
        <dbReference type="ARBA" id="ARBA00023180"/>
    </source>
</evidence>
<keyword evidence="7" id="KW-0967">Endosome</keyword>
<gene>
    <name evidence="19" type="primary">ITM2B</name>
</gene>
<dbReference type="InterPro" id="IPR040145">
    <property type="entry name" value="ITM2"/>
</dbReference>
<reference evidence="19" key="3">
    <citation type="submission" date="2025-09" db="UniProtKB">
        <authorList>
            <consortium name="Ensembl"/>
        </authorList>
    </citation>
    <scope>IDENTIFICATION</scope>
</reference>
<keyword evidence="20" id="KW-1185">Reference proteome</keyword>
<evidence type="ECO:0000256" key="2">
    <source>
        <dbReference type="ARBA" id="ARBA00004401"/>
    </source>
</evidence>
<dbReference type="GO" id="GO:0070062">
    <property type="term" value="C:extracellular exosome"/>
    <property type="evidence" value="ECO:0007669"/>
    <property type="project" value="TreeGrafter"/>
</dbReference>
<evidence type="ECO:0000256" key="17">
    <source>
        <dbReference type="RuleBase" id="RU367061"/>
    </source>
</evidence>
<dbReference type="Proteomes" id="UP000694520">
    <property type="component" value="Chromosome 15"/>
</dbReference>
<dbReference type="GeneTree" id="ENSGT00950000183115"/>
<evidence type="ECO:0000256" key="15">
    <source>
        <dbReference type="ARBA" id="ARBA00037187"/>
    </source>
</evidence>
<evidence type="ECO:0000256" key="16">
    <source>
        <dbReference type="ARBA" id="ARBA00037249"/>
    </source>
</evidence>
<dbReference type="SMART" id="SM01039">
    <property type="entry name" value="BRICHOS"/>
    <property type="match status" value="1"/>
</dbReference>
<keyword evidence="6 17" id="KW-0812">Transmembrane</keyword>
<dbReference type="PANTHER" id="PTHR10962">
    <property type="entry name" value="INTEGRAL TRANSMEMBRANE PROTEIN 2"/>
    <property type="match status" value="1"/>
</dbReference>
<accession>A0A8B9YBQ9</accession>
<evidence type="ECO:0000313" key="19">
    <source>
        <dbReference type="Ensembl" id="ENSBGRP00000032700.1"/>
    </source>
</evidence>
<evidence type="ECO:0000256" key="14">
    <source>
        <dbReference type="ARBA" id="ARBA00037053"/>
    </source>
</evidence>
<evidence type="ECO:0000256" key="10">
    <source>
        <dbReference type="ARBA" id="ARBA00023034"/>
    </source>
</evidence>
<keyword evidence="12" id="KW-1015">Disulfide bond</keyword>
<keyword evidence="13" id="KW-0325">Glycoprotein</keyword>
<evidence type="ECO:0000256" key="8">
    <source>
        <dbReference type="ARBA" id="ARBA00022968"/>
    </source>
</evidence>
<evidence type="ECO:0000256" key="1">
    <source>
        <dbReference type="ARBA" id="ARBA00004323"/>
    </source>
</evidence>
<proteinExistence type="inferred from homology"/>
<protein>
    <recommendedName>
        <fullName evidence="17">Integral membrane protein 2</fullName>
    </recommendedName>
</protein>
<dbReference type="InterPro" id="IPR007084">
    <property type="entry name" value="BRICHOS_dom"/>
</dbReference>
<feature type="domain" description="BRICHOS" evidence="18">
    <location>
        <begin position="137"/>
        <end position="231"/>
    </location>
</feature>
<organism evidence="19 20">
    <name type="scientific">Bos mutus grunniens</name>
    <name type="common">Wild yak</name>
    <name type="synonym">Bos grunniens</name>
    <dbReference type="NCBI Taxonomy" id="30521"/>
    <lineage>
        <taxon>Eukaryota</taxon>
        <taxon>Metazoa</taxon>
        <taxon>Chordata</taxon>
        <taxon>Craniata</taxon>
        <taxon>Vertebrata</taxon>
        <taxon>Euteleostomi</taxon>
        <taxon>Mammalia</taxon>
        <taxon>Eutheria</taxon>
        <taxon>Laurasiatheria</taxon>
        <taxon>Artiodactyla</taxon>
        <taxon>Ruminantia</taxon>
        <taxon>Pecora</taxon>
        <taxon>Bovidae</taxon>
        <taxon>Bovinae</taxon>
        <taxon>Bos</taxon>
    </lineage>
</organism>
<dbReference type="PROSITE" id="PS50869">
    <property type="entry name" value="BRICHOS"/>
    <property type="match status" value="1"/>
</dbReference>
<comment type="function">
    <text evidence="14">Bri23 peptide prevents aggregation of APP amyloid-beta protein 42 into toxic oligomers.</text>
</comment>
<reference evidence="19" key="1">
    <citation type="submission" date="2019-05" db="EMBL/GenBank/DDBJ databases">
        <authorList>
            <person name="Zhang S."/>
            <person name="Liu J."/>
        </authorList>
    </citation>
    <scope>NUCLEOTIDE SEQUENCE [LARGE SCALE GENOMIC DNA]</scope>
</reference>
<feature type="transmembrane region" description="Helical" evidence="17">
    <location>
        <begin position="52"/>
        <end position="76"/>
    </location>
</feature>
<dbReference type="GO" id="GO:0005886">
    <property type="term" value="C:plasma membrane"/>
    <property type="evidence" value="ECO:0007669"/>
    <property type="project" value="UniProtKB-SubCell"/>
</dbReference>
<dbReference type="Pfam" id="PF04089">
    <property type="entry name" value="BRICHOS"/>
    <property type="match status" value="1"/>
</dbReference>
<dbReference type="GO" id="GO:0000139">
    <property type="term" value="C:Golgi membrane"/>
    <property type="evidence" value="ECO:0007669"/>
    <property type="project" value="UniProtKB-SubCell"/>
</dbReference>
<dbReference type="PANTHER" id="PTHR10962:SF4">
    <property type="entry name" value="INTEGRAL MEMBRANE PROTEIN 2B"/>
    <property type="match status" value="1"/>
</dbReference>
<dbReference type="GO" id="GO:0001540">
    <property type="term" value="F:amyloid-beta binding"/>
    <property type="evidence" value="ECO:0007669"/>
    <property type="project" value="TreeGrafter"/>
</dbReference>
<comment type="similarity">
    <text evidence="4 17">Belongs to the ITM2 family.</text>
</comment>
<evidence type="ECO:0000259" key="18">
    <source>
        <dbReference type="PROSITE" id="PS50869"/>
    </source>
</evidence>
<comment type="function">
    <text evidence="16">Plays a regulatory role in the processing of the amyloid-beta A4 precursor protein (APP) and acts as an inhibitor of the amyloid-beta peptide aggregation and fibrils deposition. Plays a role in the induction of neurite outgrowth. Functions as a protease inhibitor by blocking access of secretases to APP cleavage sites.</text>
</comment>
<sequence length="244" mass="27852">MVKVTFNSALAQKEAKKDESKSGEEALIIPPDAVAVDCKDPDEVVPVGQRRAWCWCMCFGLAFMLAGVILGGAYLYKYFAFQPDDVYYCGIKYIKDDVVLNEPSADAPASRYQTIEENIKIFEEDEVEFISVPVPEFADSDPANIVHDFNKKLTAYLDLNLDKCYVIPLNTSIVMPPKNLLELLINIKAGTYLPQSYLIHEHMVITDRIENIDHLGFYIYRLCHDKETYKLQRRETIKGNTFEC</sequence>
<dbReference type="Ensembl" id="ENSBGRT00000037810.1">
    <property type="protein sequence ID" value="ENSBGRP00000032700.1"/>
    <property type="gene ID" value="ENSBGRG00000020531.1"/>
</dbReference>